<dbReference type="EMBL" id="QXJK01000001">
    <property type="protein sequence ID" value="RIX36745.1"/>
    <property type="molecule type" value="Genomic_DNA"/>
</dbReference>
<dbReference type="NCBIfam" id="NF005923">
    <property type="entry name" value="PRK07933.1"/>
    <property type="match status" value="1"/>
</dbReference>
<dbReference type="HAMAP" id="MF_00165">
    <property type="entry name" value="Thymidylate_kinase"/>
    <property type="match status" value="1"/>
</dbReference>
<dbReference type="PANTHER" id="PTHR10344">
    <property type="entry name" value="THYMIDYLATE KINASE"/>
    <property type="match status" value="1"/>
</dbReference>
<evidence type="ECO:0000256" key="4">
    <source>
        <dbReference type="ARBA" id="ARBA00022679"/>
    </source>
</evidence>
<dbReference type="GO" id="GO:0006227">
    <property type="term" value="P:dUDP biosynthetic process"/>
    <property type="evidence" value="ECO:0007669"/>
    <property type="project" value="TreeGrafter"/>
</dbReference>
<comment type="function">
    <text evidence="10">Phosphorylation of dTMP to form dTDP in both de novo and salvage pathways of dTTP synthesis.</text>
</comment>
<dbReference type="SUPFAM" id="SSF52540">
    <property type="entry name" value="P-loop containing nucleoside triphosphate hydrolases"/>
    <property type="match status" value="1"/>
</dbReference>
<keyword evidence="7 10" id="KW-0418">Kinase</keyword>
<evidence type="ECO:0000256" key="3">
    <source>
        <dbReference type="ARBA" id="ARBA00017144"/>
    </source>
</evidence>
<dbReference type="GO" id="GO:0006233">
    <property type="term" value="P:dTDP biosynthetic process"/>
    <property type="evidence" value="ECO:0007669"/>
    <property type="project" value="InterPro"/>
</dbReference>
<keyword evidence="5 10" id="KW-0545">Nucleotide biosynthesis</keyword>
<evidence type="ECO:0000256" key="1">
    <source>
        <dbReference type="ARBA" id="ARBA00009776"/>
    </source>
</evidence>
<dbReference type="PROSITE" id="PS01331">
    <property type="entry name" value="THYMIDYLATE_KINASE"/>
    <property type="match status" value="1"/>
</dbReference>
<dbReference type="AlphaFoldDB" id="A0A418QA88"/>
<reference evidence="12 13" key="1">
    <citation type="submission" date="2018-09" db="EMBL/GenBank/DDBJ databases">
        <title>Optimization and identification of Corynebacterium falsenii FN1-14 from fish paste.</title>
        <authorList>
            <person name="Daroonpunt R."/>
            <person name="Tanasupawat S."/>
        </authorList>
    </citation>
    <scope>NUCLEOTIDE SEQUENCE [LARGE SCALE GENOMIC DNA]</scope>
    <source>
        <strain evidence="12 13">FN1-14</strain>
    </source>
</reference>
<evidence type="ECO:0000259" key="11">
    <source>
        <dbReference type="Pfam" id="PF02223"/>
    </source>
</evidence>
<evidence type="ECO:0000256" key="8">
    <source>
        <dbReference type="ARBA" id="ARBA00022840"/>
    </source>
</evidence>
<comment type="similarity">
    <text evidence="1 10">Belongs to the thymidylate kinase family.</text>
</comment>
<dbReference type="GO" id="GO:0006235">
    <property type="term" value="P:dTTP biosynthetic process"/>
    <property type="evidence" value="ECO:0007669"/>
    <property type="project" value="UniProtKB-UniRule"/>
</dbReference>
<evidence type="ECO:0000313" key="12">
    <source>
        <dbReference type="EMBL" id="RIX36745.1"/>
    </source>
</evidence>
<evidence type="ECO:0000256" key="7">
    <source>
        <dbReference type="ARBA" id="ARBA00022777"/>
    </source>
</evidence>
<dbReference type="PANTHER" id="PTHR10344:SF4">
    <property type="entry name" value="UMP-CMP KINASE 2, MITOCHONDRIAL"/>
    <property type="match status" value="1"/>
</dbReference>
<dbReference type="RefSeq" id="WP_119664093.1">
    <property type="nucleotide sequence ID" value="NZ_JAQPSN010000001.1"/>
</dbReference>
<dbReference type="GO" id="GO:0005524">
    <property type="term" value="F:ATP binding"/>
    <property type="evidence" value="ECO:0007669"/>
    <property type="project" value="UniProtKB-UniRule"/>
</dbReference>
<dbReference type="Pfam" id="PF02223">
    <property type="entry name" value="Thymidylate_kin"/>
    <property type="match status" value="1"/>
</dbReference>
<evidence type="ECO:0000313" key="13">
    <source>
        <dbReference type="Proteomes" id="UP000285278"/>
    </source>
</evidence>
<dbReference type="CDD" id="cd01672">
    <property type="entry name" value="TMPK"/>
    <property type="match status" value="1"/>
</dbReference>
<dbReference type="Proteomes" id="UP000285278">
    <property type="component" value="Unassembled WGS sequence"/>
</dbReference>
<comment type="catalytic activity">
    <reaction evidence="9 10">
        <text>dTMP + ATP = dTDP + ADP</text>
        <dbReference type="Rhea" id="RHEA:13517"/>
        <dbReference type="ChEBI" id="CHEBI:30616"/>
        <dbReference type="ChEBI" id="CHEBI:58369"/>
        <dbReference type="ChEBI" id="CHEBI:63528"/>
        <dbReference type="ChEBI" id="CHEBI:456216"/>
        <dbReference type="EC" id="2.7.4.9"/>
    </reaction>
</comment>
<evidence type="ECO:0000256" key="6">
    <source>
        <dbReference type="ARBA" id="ARBA00022741"/>
    </source>
</evidence>
<sequence length="216" mass="23699">MIIAFEGVDGAGKNTLVSAVEQELIAREVAVARAGFPRYEESVHAQLASAALHRNMGDLIDSTYGMATLFALDRAEVGEQLQELSDDGYVVLLDRFTASNAAYSAAREPDTSEQVIQWVADLEFDSLGIPVPDLHILVDVAADVAAERAEQREAEDASRARDAYETDNGLQQRTVVAYRQLAHAQWYSPWEVVDSTDDNVSARAEAIANLITDMRR</sequence>
<dbReference type="OrthoDB" id="9774907at2"/>
<evidence type="ECO:0000256" key="9">
    <source>
        <dbReference type="ARBA" id="ARBA00048743"/>
    </source>
</evidence>
<keyword evidence="13" id="KW-1185">Reference proteome</keyword>
<dbReference type="GO" id="GO:0005829">
    <property type="term" value="C:cytosol"/>
    <property type="evidence" value="ECO:0007669"/>
    <property type="project" value="TreeGrafter"/>
</dbReference>
<keyword evidence="6 10" id="KW-0547">Nucleotide-binding</keyword>
<dbReference type="InterPro" id="IPR018095">
    <property type="entry name" value="Thymidylate_kin_CS"/>
</dbReference>
<dbReference type="InterPro" id="IPR018094">
    <property type="entry name" value="Thymidylate_kinase"/>
</dbReference>
<dbReference type="STRING" id="1451189.CFAL_08940"/>
<dbReference type="InterPro" id="IPR027417">
    <property type="entry name" value="P-loop_NTPase"/>
</dbReference>
<comment type="caution">
    <text evidence="10">Lacks conserved residue(s) required for the propagation of feature annotation.</text>
</comment>
<dbReference type="EC" id="2.7.4.9" evidence="2 10"/>
<dbReference type="InterPro" id="IPR039430">
    <property type="entry name" value="Thymidylate_kin-like_dom"/>
</dbReference>
<feature type="domain" description="Thymidylate kinase-like" evidence="11">
    <location>
        <begin position="5"/>
        <end position="158"/>
    </location>
</feature>
<gene>
    <name evidence="10" type="primary">tmk</name>
    <name evidence="12" type="ORF">D3M95_00610</name>
</gene>
<keyword evidence="8 10" id="KW-0067">ATP-binding</keyword>
<keyword evidence="4 10" id="KW-0808">Transferase</keyword>
<evidence type="ECO:0000256" key="2">
    <source>
        <dbReference type="ARBA" id="ARBA00012980"/>
    </source>
</evidence>
<organism evidence="12 13">
    <name type="scientific">Corynebacterium falsenii</name>
    <dbReference type="NCBI Taxonomy" id="108486"/>
    <lineage>
        <taxon>Bacteria</taxon>
        <taxon>Bacillati</taxon>
        <taxon>Actinomycetota</taxon>
        <taxon>Actinomycetes</taxon>
        <taxon>Mycobacteriales</taxon>
        <taxon>Corynebacteriaceae</taxon>
        <taxon>Corynebacterium</taxon>
    </lineage>
</organism>
<accession>A0A418QA88</accession>
<dbReference type="GO" id="GO:0004798">
    <property type="term" value="F:dTMP kinase activity"/>
    <property type="evidence" value="ECO:0007669"/>
    <property type="project" value="UniProtKB-UniRule"/>
</dbReference>
<comment type="caution">
    <text evidence="12">The sequence shown here is derived from an EMBL/GenBank/DDBJ whole genome shotgun (WGS) entry which is preliminary data.</text>
</comment>
<evidence type="ECO:0000256" key="5">
    <source>
        <dbReference type="ARBA" id="ARBA00022727"/>
    </source>
</evidence>
<name>A0A418QA88_9CORY</name>
<evidence type="ECO:0000256" key="10">
    <source>
        <dbReference type="HAMAP-Rule" id="MF_00165"/>
    </source>
</evidence>
<proteinExistence type="inferred from homology"/>
<dbReference type="Gene3D" id="3.40.50.300">
    <property type="entry name" value="P-loop containing nucleotide triphosphate hydrolases"/>
    <property type="match status" value="1"/>
</dbReference>
<protein>
    <recommendedName>
        <fullName evidence="3 10">Thymidylate kinase</fullName>
        <ecNumber evidence="2 10">2.7.4.9</ecNumber>
    </recommendedName>
    <alternativeName>
        <fullName evidence="10">dTMP kinase</fullName>
    </alternativeName>
</protein>